<evidence type="ECO:0000313" key="3">
    <source>
        <dbReference type="Proteomes" id="UP000019491"/>
    </source>
</evidence>
<name>X0PMA6_RHOWR</name>
<dbReference type="EMBL" id="BAWF01000008">
    <property type="protein sequence ID" value="GAF43573.1"/>
    <property type="molecule type" value="Genomic_DNA"/>
</dbReference>
<proteinExistence type="predicted"/>
<keyword evidence="3" id="KW-1185">Reference proteome</keyword>
<keyword evidence="1" id="KW-0812">Transmembrane</keyword>
<dbReference type="AlphaFoldDB" id="X0PMA6"/>
<feature type="transmembrane region" description="Helical" evidence="1">
    <location>
        <begin position="113"/>
        <end position="131"/>
    </location>
</feature>
<evidence type="ECO:0000313" key="2">
    <source>
        <dbReference type="EMBL" id="GAF43573.1"/>
    </source>
</evidence>
<keyword evidence="1" id="KW-1133">Transmembrane helix</keyword>
<dbReference type="Proteomes" id="UP000019491">
    <property type="component" value="Unassembled WGS sequence"/>
</dbReference>
<keyword evidence="1" id="KW-0472">Membrane</keyword>
<accession>X0PMA6</accession>
<protein>
    <submittedName>
        <fullName evidence="2">Uncharacterized protein</fullName>
    </submittedName>
</protein>
<reference evidence="2 3" key="1">
    <citation type="submission" date="2014-02" db="EMBL/GenBank/DDBJ databases">
        <title>Whole genome shotgun sequence of Rhodococcus wratislaviensis NBRC 100605.</title>
        <authorList>
            <person name="Hosoyama A."/>
            <person name="Tsuchikane K."/>
            <person name="Yoshida I."/>
            <person name="Ohji S."/>
            <person name="Ichikawa N."/>
            <person name="Yamazoe A."/>
            <person name="Fujita N."/>
        </authorList>
    </citation>
    <scope>NUCLEOTIDE SEQUENCE [LARGE SCALE GENOMIC DNA]</scope>
    <source>
        <strain evidence="2 3">NBRC 100605</strain>
    </source>
</reference>
<comment type="caution">
    <text evidence="2">The sequence shown here is derived from an EMBL/GenBank/DDBJ whole genome shotgun (WGS) entry which is preliminary data.</text>
</comment>
<gene>
    <name evidence="2" type="ORF">RW1_008_00060</name>
</gene>
<sequence>MAAFVPVPPRCFDLAPHLKSGSASNITQPQSACAMQEVTHYRGGTHGQDCHPVQQPRRTMRKRTDMIIHDQHHHSGRSTPRNALQWKALVIFSAITIGGMTLLGAGIGDPTLGTLGGGLAVGLVLLAAAMLT</sequence>
<feature type="transmembrane region" description="Helical" evidence="1">
    <location>
        <begin position="86"/>
        <end position="107"/>
    </location>
</feature>
<evidence type="ECO:0000256" key="1">
    <source>
        <dbReference type="SAM" id="Phobius"/>
    </source>
</evidence>
<organism evidence="2 3">
    <name type="scientific">Rhodococcus wratislaviensis NBRC 100605</name>
    <dbReference type="NCBI Taxonomy" id="1219028"/>
    <lineage>
        <taxon>Bacteria</taxon>
        <taxon>Bacillati</taxon>
        <taxon>Actinomycetota</taxon>
        <taxon>Actinomycetes</taxon>
        <taxon>Mycobacteriales</taxon>
        <taxon>Nocardiaceae</taxon>
        <taxon>Rhodococcus</taxon>
    </lineage>
</organism>